<dbReference type="Gene3D" id="3.30.420.40">
    <property type="match status" value="2"/>
</dbReference>
<dbReference type="GO" id="GO:0016301">
    <property type="term" value="F:kinase activity"/>
    <property type="evidence" value="ECO:0007669"/>
    <property type="project" value="UniProtKB-KW"/>
</dbReference>
<dbReference type="PIRSF" id="PIRSF000538">
    <property type="entry name" value="GlpK"/>
    <property type="match status" value="1"/>
</dbReference>
<feature type="compositionally biased region" description="Basic and acidic residues" evidence="5">
    <location>
        <begin position="344"/>
        <end position="358"/>
    </location>
</feature>
<evidence type="ECO:0000259" key="7">
    <source>
        <dbReference type="Pfam" id="PF02782"/>
    </source>
</evidence>
<dbReference type="InterPro" id="IPR050406">
    <property type="entry name" value="FGGY_Carb_Kinase"/>
</dbReference>
<dbReference type="InterPro" id="IPR018484">
    <property type="entry name" value="FGGY_N"/>
</dbReference>
<evidence type="ECO:0000256" key="3">
    <source>
        <dbReference type="ARBA" id="ARBA00022777"/>
    </source>
</evidence>
<dbReference type="Proteomes" id="UP001214170">
    <property type="component" value="Chromosome"/>
</dbReference>
<evidence type="ECO:0000256" key="1">
    <source>
        <dbReference type="ARBA" id="ARBA00009156"/>
    </source>
</evidence>
<evidence type="ECO:0000256" key="2">
    <source>
        <dbReference type="ARBA" id="ARBA00022679"/>
    </source>
</evidence>
<feature type="compositionally biased region" description="Low complexity" evidence="5">
    <location>
        <begin position="331"/>
        <end position="342"/>
    </location>
</feature>
<keyword evidence="9" id="KW-1185">Reference proteome</keyword>
<dbReference type="PROSITE" id="PS00445">
    <property type="entry name" value="FGGY_KINASES_2"/>
    <property type="match status" value="1"/>
</dbReference>
<dbReference type="InterPro" id="IPR000577">
    <property type="entry name" value="Carb_kinase_FGGY"/>
</dbReference>
<evidence type="ECO:0000259" key="6">
    <source>
        <dbReference type="Pfam" id="PF00370"/>
    </source>
</evidence>
<feature type="region of interest" description="Disordered" evidence="5">
    <location>
        <begin position="331"/>
        <end position="361"/>
    </location>
</feature>
<comment type="similarity">
    <text evidence="1 4">Belongs to the FGGY kinase family.</text>
</comment>
<feature type="domain" description="Carbohydrate kinase FGGY C-terminal" evidence="7">
    <location>
        <begin position="268"/>
        <end position="491"/>
    </location>
</feature>
<evidence type="ECO:0000256" key="5">
    <source>
        <dbReference type="SAM" id="MobiDB-lite"/>
    </source>
</evidence>
<dbReference type="Pfam" id="PF02782">
    <property type="entry name" value="FGGY_C"/>
    <property type="match status" value="1"/>
</dbReference>
<keyword evidence="3 4" id="KW-0418">Kinase</keyword>
<reference evidence="8 9" key="1">
    <citation type="submission" date="2023-03" db="EMBL/GenBank/DDBJ databases">
        <title>Achromobacter spanius LIG8.</title>
        <authorList>
            <person name="Shrestha S."/>
        </authorList>
    </citation>
    <scope>NUCLEOTIDE SEQUENCE [LARGE SCALE GENOMIC DNA]</scope>
    <source>
        <strain evidence="8 9">LIG8</strain>
    </source>
</reference>
<accession>A0ABY8GMI8</accession>
<keyword evidence="2 4" id="KW-0808">Transferase</keyword>
<evidence type="ECO:0000313" key="8">
    <source>
        <dbReference type="EMBL" id="WFP05972.1"/>
    </source>
</evidence>
<name>A0ABY8GMI8_9BURK</name>
<sequence length="549" mass="57322">MSDRPHFHAQPPGLTHGYVLAVDLGGTRFRAALVDVDGNIAHACVIDSPAGSAPHPGWDEIDADDWWRGLQSLCDTLARQAGAGFDAIAAVAICGVTRTQVFIDAHGAAIRPAITWRDTRTAADVAHWLARAPAGHPETAQINAFHPWARVAWLLHAEPQDAARVRVVLEPKDYLNFRLTGRAASDTVSMARLAAAGSAHGAQADLLTAMGANPAWVPPLLDPLAVVGPVQAGLPGSLARLAGRSVIACSNDTWAAVAGLGALRTGYAYNISGTTEVFGAVGAEPVQAAGLMTVNWGNGNHQIGGPGQNGADTVAWLLSLLGGVSRFGASDAGGDAGEQAGEGADGHADEHADKHADGHAGGMTSVGHAMHVLLDAPRDPQPALFLPYLQGERVPYWDPQLRGAFLGLNRRHGPGDLAWAVLEGVAFLNRTVLERAEAALGAPVAEIRFGGGAASNPHWCQVKADICERPVVVGQADQPGVIGAAAAAWTALGRYASFAQAQDALARPARRYDPDATRRNAYHRMYAQFRAAEAALTPVSHALASTRLP</sequence>
<protein>
    <submittedName>
        <fullName evidence="8">FGGY-family carbohydrate kinase</fullName>
    </submittedName>
</protein>
<dbReference type="RefSeq" id="WP_268080920.1">
    <property type="nucleotide sequence ID" value="NZ_CP106885.1"/>
</dbReference>
<dbReference type="InterPro" id="IPR043129">
    <property type="entry name" value="ATPase_NBD"/>
</dbReference>
<dbReference type="SUPFAM" id="SSF53067">
    <property type="entry name" value="Actin-like ATPase domain"/>
    <property type="match status" value="2"/>
</dbReference>
<evidence type="ECO:0000256" key="4">
    <source>
        <dbReference type="RuleBase" id="RU003733"/>
    </source>
</evidence>
<evidence type="ECO:0000313" key="9">
    <source>
        <dbReference type="Proteomes" id="UP001214170"/>
    </source>
</evidence>
<proteinExistence type="inferred from homology"/>
<dbReference type="Pfam" id="PF00370">
    <property type="entry name" value="FGGY_N"/>
    <property type="match status" value="1"/>
</dbReference>
<dbReference type="PANTHER" id="PTHR43095">
    <property type="entry name" value="SUGAR KINASE"/>
    <property type="match status" value="1"/>
</dbReference>
<dbReference type="PANTHER" id="PTHR43095:SF5">
    <property type="entry name" value="XYLULOSE KINASE"/>
    <property type="match status" value="1"/>
</dbReference>
<feature type="domain" description="Carbohydrate kinase FGGY N-terminal" evidence="6">
    <location>
        <begin position="18"/>
        <end position="259"/>
    </location>
</feature>
<dbReference type="InterPro" id="IPR018483">
    <property type="entry name" value="Carb_kinase_FGGY_CS"/>
</dbReference>
<gene>
    <name evidence="8" type="ORF">P8T11_16715</name>
</gene>
<dbReference type="InterPro" id="IPR018485">
    <property type="entry name" value="FGGY_C"/>
</dbReference>
<organism evidence="8 9">
    <name type="scientific">Achromobacter spanius</name>
    <dbReference type="NCBI Taxonomy" id="217203"/>
    <lineage>
        <taxon>Bacteria</taxon>
        <taxon>Pseudomonadati</taxon>
        <taxon>Pseudomonadota</taxon>
        <taxon>Betaproteobacteria</taxon>
        <taxon>Burkholderiales</taxon>
        <taxon>Alcaligenaceae</taxon>
        <taxon>Achromobacter</taxon>
    </lineage>
</organism>
<dbReference type="EMBL" id="CP121261">
    <property type="protein sequence ID" value="WFP05972.1"/>
    <property type="molecule type" value="Genomic_DNA"/>
</dbReference>